<keyword evidence="2" id="KW-0472">Membrane</keyword>
<keyword evidence="4" id="KW-1185">Reference proteome</keyword>
<organism evidence="4 5">
    <name type="scientific">Romanomermis culicivorax</name>
    <name type="common">Nematode worm</name>
    <dbReference type="NCBI Taxonomy" id="13658"/>
    <lineage>
        <taxon>Eukaryota</taxon>
        <taxon>Metazoa</taxon>
        <taxon>Ecdysozoa</taxon>
        <taxon>Nematoda</taxon>
        <taxon>Enoplea</taxon>
        <taxon>Dorylaimia</taxon>
        <taxon>Mermithida</taxon>
        <taxon>Mermithoidea</taxon>
        <taxon>Mermithidae</taxon>
        <taxon>Romanomermis</taxon>
    </lineage>
</organism>
<evidence type="ECO:0000256" key="1">
    <source>
        <dbReference type="ARBA" id="ARBA00004141"/>
    </source>
</evidence>
<evidence type="ECO:0000259" key="3">
    <source>
        <dbReference type="Pfam" id="PF02932"/>
    </source>
</evidence>
<evidence type="ECO:0000313" key="5">
    <source>
        <dbReference type="WBParaSite" id="nRc.2.0.1.t38283-RA"/>
    </source>
</evidence>
<dbReference type="WBParaSite" id="nRc.2.0.1.t38283-RA">
    <property type="protein sequence ID" value="nRc.2.0.1.t38283-RA"/>
    <property type="gene ID" value="nRc.2.0.1.g38283"/>
</dbReference>
<evidence type="ECO:0000313" key="4">
    <source>
        <dbReference type="Proteomes" id="UP000887565"/>
    </source>
</evidence>
<name>A0A915KHH2_ROMCU</name>
<keyword evidence="2" id="KW-0812">Transmembrane</keyword>
<dbReference type="AlphaFoldDB" id="A0A915KHH2"/>
<dbReference type="Gene3D" id="1.20.58.390">
    <property type="entry name" value="Neurotransmitter-gated ion-channel transmembrane domain"/>
    <property type="match status" value="2"/>
</dbReference>
<dbReference type="Gene3D" id="2.70.170.10">
    <property type="entry name" value="Neurotransmitter-gated ion-channel ligand-binding domain"/>
    <property type="match status" value="1"/>
</dbReference>
<dbReference type="InterPro" id="IPR036719">
    <property type="entry name" value="Neuro-gated_channel_TM_sf"/>
</dbReference>
<dbReference type="SUPFAM" id="SSF90112">
    <property type="entry name" value="Neurotransmitter-gated ion-channel transmembrane pore"/>
    <property type="match status" value="1"/>
</dbReference>
<dbReference type="InterPro" id="IPR036734">
    <property type="entry name" value="Neur_chan_lig-bd_sf"/>
</dbReference>
<dbReference type="CDD" id="cd19051">
    <property type="entry name" value="LGIC_TM_cation"/>
    <property type="match status" value="1"/>
</dbReference>
<dbReference type="GO" id="GO:0016020">
    <property type="term" value="C:membrane"/>
    <property type="evidence" value="ECO:0007669"/>
    <property type="project" value="UniProtKB-SubCell"/>
</dbReference>
<comment type="subcellular location">
    <subcellularLocation>
        <location evidence="1">Membrane</location>
        <topology evidence="1">Multi-pass membrane protein</topology>
    </subcellularLocation>
</comment>
<proteinExistence type="predicted"/>
<dbReference type="InterPro" id="IPR038050">
    <property type="entry name" value="Neuro_actylchol_rec"/>
</dbReference>
<feature type="domain" description="Neurotransmitter-gated ion-channel transmembrane" evidence="3">
    <location>
        <begin position="61"/>
        <end position="263"/>
    </location>
</feature>
<keyword evidence="2" id="KW-1133">Transmembrane helix</keyword>
<protein>
    <recommendedName>
        <fullName evidence="3">Neurotransmitter-gated ion-channel transmembrane domain-containing protein</fullName>
    </recommendedName>
</protein>
<reference evidence="5" key="1">
    <citation type="submission" date="2022-11" db="UniProtKB">
        <authorList>
            <consortium name="WormBaseParasite"/>
        </authorList>
    </citation>
    <scope>IDENTIFICATION</scope>
</reference>
<feature type="transmembrane region" description="Helical" evidence="2">
    <location>
        <begin position="31"/>
        <end position="54"/>
    </location>
</feature>
<dbReference type="InterPro" id="IPR006029">
    <property type="entry name" value="Neurotrans-gated_channel_TM"/>
</dbReference>
<evidence type="ECO:0000256" key="2">
    <source>
        <dbReference type="SAM" id="Phobius"/>
    </source>
</evidence>
<sequence>IPSKRNEIIYSCCPDPYIDITFTLWIRRRTLYYWVNLILPCVMISSMALFGFTLPPDSGIYYMLIMIMVSLSVISTVLVLNFHHKCSSAIFEMPYSMYKKCLQFELRLCTSGSCHNTRSDHTVYMKIFWIYWLPKILFIETPKNIHFTKIRIPKDPKWAVLCDCSKNGKYNSPIAVNNGAQPMCNFCRHSYTKMMKEHDASILNENNNNNSKFASASNILKEEDNEKLNAISTQITALLAELKTLTTRKKKNDQRVKIVEEWK</sequence>
<dbReference type="Proteomes" id="UP000887565">
    <property type="component" value="Unplaced"/>
</dbReference>
<feature type="transmembrane region" description="Helical" evidence="2">
    <location>
        <begin position="60"/>
        <end position="82"/>
    </location>
</feature>
<dbReference type="Pfam" id="PF02932">
    <property type="entry name" value="Neur_chan_memb"/>
    <property type="match status" value="1"/>
</dbReference>
<accession>A0A915KHH2</accession>
<dbReference type="GO" id="GO:0005230">
    <property type="term" value="F:extracellular ligand-gated monoatomic ion channel activity"/>
    <property type="evidence" value="ECO:0007669"/>
    <property type="project" value="InterPro"/>
</dbReference>